<dbReference type="STRING" id="71657.SAMN02982996_02640"/>
<protein>
    <submittedName>
        <fullName evidence="5">Cytochrome P450</fullName>
    </submittedName>
</protein>
<feature type="binding site" description="axial binding residue" evidence="3">
    <location>
        <position position="381"/>
    </location>
    <ligand>
        <name>heme</name>
        <dbReference type="ChEBI" id="CHEBI:30413"/>
    </ligand>
    <ligandPart>
        <name>Fe</name>
        <dbReference type="ChEBI" id="CHEBI:18248"/>
    </ligandPart>
</feature>
<evidence type="ECO:0000256" key="1">
    <source>
        <dbReference type="ARBA" id="ARBA00001971"/>
    </source>
</evidence>
<proteinExistence type="inferred from homology"/>
<dbReference type="CDD" id="cd00302">
    <property type="entry name" value="cytochrome_P450"/>
    <property type="match status" value="1"/>
</dbReference>
<evidence type="ECO:0000256" key="3">
    <source>
        <dbReference type="PIRSR" id="PIRSR602401-1"/>
    </source>
</evidence>
<gene>
    <name evidence="5" type="ORF">SAMN02982996_02640</name>
</gene>
<dbReference type="GeneID" id="97765491"/>
<dbReference type="PRINTS" id="PR00463">
    <property type="entry name" value="EP450I"/>
</dbReference>
<dbReference type="GO" id="GO:0016705">
    <property type="term" value="F:oxidoreductase activity, acting on paired donors, with incorporation or reduction of molecular oxygen"/>
    <property type="evidence" value="ECO:0007669"/>
    <property type="project" value="InterPro"/>
</dbReference>
<dbReference type="PANTHER" id="PTHR24305:SF166">
    <property type="entry name" value="CYTOCHROME P450 12A4, MITOCHONDRIAL-RELATED"/>
    <property type="match status" value="1"/>
</dbReference>
<dbReference type="InterPro" id="IPR050121">
    <property type="entry name" value="Cytochrome_P450_monoxygenase"/>
</dbReference>
<evidence type="ECO:0000256" key="4">
    <source>
        <dbReference type="RuleBase" id="RU000461"/>
    </source>
</evidence>
<dbReference type="Pfam" id="PF00067">
    <property type="entry name" value="p450"/>
    <property type="match status" value="1"/>
</dbReference>
<dbReference type="Proteomes" id="UP000187280">
    <property type="component" value="Unassembled WGS sequence"/>
</dbReference>
<keyword evidence="4" id="KW-0503">Monooxygenase</keyword>
<dbReference type="InterPro" id="IPR036396">
    <property type="entry name" value="Cyt_P450_sf"/>
</dbReference>
<dbReference type="PROSITE" id="PS00086">
    <property type="entry name" value="CYTOCHROME_P450"/>
    <property type="match status" value="1"/>
</dbReference>
<dbReference type="GO" id="GO:0004497">
    <property type="term" value="F:monooxygenase activity"/>
    <property type="evidence" value="ECO:0007669"/>
    <property type="project" value="UniProtKB-KW"/>
</dbReference>
<dbReference type="InterPro" id="IPR002401">
    <property type="entry name" value="Cyt_P450_E_grp-I"/>
</dbReference>
<dbReference type="GO" id="GO:0005506">
    <property type="term" value="F:iron ion binding"/>
    <property type="evidence" value="ECO:0007669"/>
    <property type="project" value="InterPro"/>
</dbReference>
<dbReference type="PANTHER" id="PTHR24305">
    <property type="entry name" value="CYTOCHROME P450"/>
    <property type="match status" value="1"/>
</dbReference>
<dbReference type="AlphaFoldDB" id="A0A1H4EEX2"/>
<dbReference type="PRINTS" id="PR00385">
    <property type="entry name" value="P450"/>
</dbReference>
<accession>A0A1H4EEX2</accession>
<reference evidence="5 6" key="1">
    <citation type="submission" date="2016-10" db="EMBL/GenBank/DDBJ databases">
        <authorList>
            <person name="de Groot N.N."/>
        </authorList>
    </citation>
    <scope>NUCLEOTIDE SEQUENCE [LARGE SCALE GENOMIC DNA]</scope>
    <source>
        <strain evidence="5 6">ATCC 29281</strain>
    </source>
</reference>
<comment type="similarity">
    <text evidence="2 4">Belongs to the cytochrome P450 family.</text>
</comment>
<evidence type="ECO:0000256" key="2">
    <source>
        <dbReference type="ARBA" id="ARBA00010617"/>
    </source>
</evidence>
<dbReference type="EMBL" id="FNQS01000009">
    <property type="protein sequence ID" value="SEA83367.1"/>
    <property type="molecule type" value="Genomic_DNA"/>
</dbReference>
<dbReference type="GO" id="GO:0020037">
    <property type="term" value="F:heme binding"/>
    <property type="evidence" value="ECO:0007669"/>
    <property type="project" value="InterPro"/>
</dbReference>
<evidence type="ECO:0000313" key="5">
    <source>
        <dbReference type="EMBL" id="SEA83367.1"/>
    </source>
</evidence>
<dbReference type="InterPro" id="IPR001128">
    <property type="entry name" value="Cyt_P450"/>
</dbReference>
<keyword evidence="3 4" id="KW-0479">Metal-binding</keyword>
<evidence type="ECO:0000313" key="6">
    <source>
        <dbReference type="Proteomes" id="UP000187280"/>
    </source>
</evidence>
<keyword evidence="6" id="KW-1185">Reference proteome</keyword>
<organism evidence="5 6">
    <name type="scientific">Lonsdalea quercina</name>
    <dbReference type="NCBI Taxonomy" id="71657"/>
    <lineage>
        <taxon>Bacteria</taxon>
        <taxon>Pseudomonadati</taxon>
        <taxon>Pseudomonadota</taxon>
        <taxon>Gammaproteobacteria</taxon>
        <taxon>Enterobacterales</taxon>
        <taxon>Pectobacteriaceae</taxon>
        <taxon>Lonsdalea</taxon>
    </lineage>
</organism>
<keyword evidence="4" id="KW-0560">Oxidoreductase</keyword>
<dbReference type="eggNOG" id="COG2124">
    <property type="taxonomic scope" value="Bacteria"/>
</dbReference>
<dbReference type="Gene3D" id="1.10.630.10">
    <property type="entry name" value="Cytochrome P450"/>
    <property type="match status" value="1"/>
</dbReference>
<keyword evidence="3 4" id="KW-0349">Heme</keyword>
<keyword evidence="3 4" id="KW-0408">Iron</keyword>
<dbReference type="RefSeq" id="WP_074728962.1">
    <property type="nucleotide sequence ID" value="NZ_FNQS01000009.1"/>
</dbReference>
<comment type="cofactor">
    <cofactor evidence="1 3">
        <name>heme</name>
        <dbReference type="ChEBI" id="CHEBI:30413"/>
    </cofactor>
</comment>
<name>A0A1H4EEX2_9GAMM</name>
<dbReference type="InterPro" id="IPR017972">
    <property type="entry name" value="Cyt_P450_CS"/>
</dbReference>
<sequence length="445" mass="49502">MIRPYASLPAVVVDEQRLRAIGILKTVEEAVAAEGDRVRLRFANSADLVVLGGARHVREWQQNEECFGKDVMTLPSSAAVGRLLLGDALTFAQDGDEWRRIRKLTVQQVNPKCASLQRALTDSADWLVEQFATSAPVTLRALTLEWAVRAVMPPFIGHTCTLQEGQRFATETHQTFYALIRKAATVDRDTLLHDPTLLNYRARLHTLVDASLCGIAEEPDTMLAQLYHALDVARHPERKASLANQVMGNLSGSIDNPATSLQWCLIHLARHPEAQARIYQEARALPRDGISLQKCPITLAAVKEALRLTPVSSLVERTVLRDIDIDGYRLPAGTAVLFAPWLVHHDARFWPEPMRFDIDRFLHGPIPPYHYFPFGTGKRHCVGMSLSLHQLVMTLARLSLSCRFQLTPGTRPVDLRPEFGLNLAPRGDVSLTTTPLATPISADSF</sequence>
<dbReference type="SUPFAM" id="SSF48264">
    <property type="entry name" value="Cytochrome P450"/>
    <property type="match status" value="1"/>
</dbReference>